<dbReference type="EMBL" id="QRDW01000008">
    <property type="protein sequence ID" value="RED47986.1"/>
    <property type="molecule type" value="Genomic_DNA"/>
</dbReference>
<dbReference type="Pfam" id="PF06707">
    <property type="entry name" value="DUF1194"/>
    <property type="match status" value="1"/>
</dbReference>
<proteinExistence type="predicted"/>
<organism evidence="2 3">
    <name type="scientific">Aestuariispira insulae</name>
    <dbReference type="NCBI Taxonomy" id="1461337"/>
    <lineage>
        <taxon>Bacteria</taxon>
        <taxon>Pseudomonadati</taxon>
        <taxon>Pseudomonadota</taxon>
        <taxon>Alphaproteobacteria</taxon>
        <taxon>Rhodospirillales</taxon>
        <taxon>Kiloniellaceae</taxon>
        <taxon>Aestuariispira</taxon>
    </lineage>
</organism>
<reference evidence="2 3" key="1">
    <citation type="submission" date="2018-07" db="EMBL/GenBank/DDBJ databases">
        <title>Genomic Encyclopedia of Type Strains, Phase III (KMG-III): the genomes of soil and plant-associated and newly described type strains.</title>
        <authorList>
            <person name="Whitman W."/>
        </authorList>
    </citation>
    <scope>NUCLEOTIDE SEQUENCE [LARGE SCALE GENOMIC DNA]</scope>
    <source>
        <strain evidence="2 3">CECT 8488</strain>
    </source>
</reference>
<sequence>MWGGRAALAEPVDLELILAIDCSYSVNRLEFRQQVSGMAQALRSPEVITAIQSGPIGSIAITVVQWSNVRLEAVAIPWTKVSSRADALALADQIDSMPRISELGATAISSVISFSQVLFETSPYQGDRQVLDISGDGRNNTGENILIARDQAVMRGTIINGLAITNDHRTLDFYYRDWVIGGPGAFVVKAQDYGDYARAIQRKLLKEIQYIPVVQLGDPIEQLAFMTKQKKPIIIP</sequence>
<dbReference type="AlphaFoldDB" id="A0A3D9HG71"/>
<keyword evidence="3" id="KW-1185">Reference proteome</keyword>
<dbReference type="Gene3D" id="3.40.50.410">
    <property type="entry name" value="von Willebrand factor, type A domain"/>
    <property type="match status" value="1"/>
</dbReference>
<dbReference type="PROSITE" id="PS50234">
    <property type="entry name" value="VWFA"/>
    <property type="match status" value="1"/>
</dbReference>
<protein>
    <submittedName>
        <fullName evidence="2">Uncharacterized protein DUF1194</fullName>
    </submittedName>
</protein>
<dbReference type="RefSeq" id="WP_181905412.1">
    <property type="nucleotide sequence ID" value="NZ_QRDW01000008.1"/>
</dbReference>
<evidence type="ECO:0000259" key="1">
    <source>
        <dbReference type="PROSITE" id="PS50234"/>
    </source>
</evidence>
<dbReference type="InterPro" id="IPR002035">
    <property type="entry name" value="VWF_A"/>
</dbReference>
<feature type="domain" description="VWFA" evidence="1">
    <location>
        <begin position="15"/>
        <end position="208"/>
    </location>
</feature>
<evidence type="ECO:0000313" key="3">
    <source>
        <dbReference type="Proteomes" id="UP000256845"/>
    </source>
</evidence>
<accession>A0A3D9HG71</accession>
<comment type="caution">
    <text evidence="2">The sequence shown here is derived from an EMBL/GenBank/DDBJ whole genome shotgun (WGS) entry which is preliminary data.</text>
</comment>
<dbReference type="InterPro" id="IPR010607">
    <property type="entry name" value="DUF1194"/>
</dbReference>
<evidence type="ECO:0000313" key="2">
    <source>
        <dbReference type="EMBL" id="RED47986.1"/>
    </source>
</evidence>
<gene>
    <name evidence="2" type="ORF">DFP90_1083</name>
</gene>
<dbReference type="SUPFAM" id="SSF53300">
    <property type="entry name" value="vWA-like"/>
    <property type="match status" value="1"/>
</dbReference>
<dbReference type="InterPro" id="IPR036465">
    <property type="entry name" value="vWFA_dom_sf"/>
</dbReference>
<dbReference type="Proteomes" id="UP000256845">
    <property type="component" value="Unassembled WGS sequence"/>
</dbReference>
<name>A0A3D9HG71_9PROT</name>